<dbReference type="AlphaFoldDB" id="A0A2Z3GTD5"/>
<dbReference type="InterPro" id="IPR050307">
    <property type="entry name" value="Sterol_Desaturase_Related"/>
</dbReference>
<accession>A0A2Z3GTD5</accession>
<reference evidence="8" key="1">
    <citation type="submission" date="2018-04" db="EMBL/GenBank/DDBJ databases">
        <title>Complete genome of Antarctic heterotrophic bacterium Hymenobacter nivis.</title>
        <authorList>
            <person name="Terashima M."/>
        </authorList>
    </citation>
    <scope>NUCLEOTIDE SEQUENCE [LARGE SCALE GENOMIC DNA]</scope>
    <source>
        <strain evidence="8">NBRC 111535</strain>
    </source>
</reference>
<dbReference type="OrthoDB" id="9770329at2"/>
<evidence type="ECO:0000259" key="6">
    <source>
        <dbReference type="Pfam" id="PF04116"/>
    </source>
</evidence>
<evidence type="ECO:0000256" key="4">
    <source>
        <dbReference type="ARBA" id="ARBA00023136"/>
    </source>
</evidence>
<evidence type="ECO:0000313" key="8">
    <source>
        <dbReference type="Proteomes" id="UP000245999"/>
    </source>
</evidence>
<evidence type="ECO:0000256" key="3">
    <source>
        <dbReference type="ARBA" id="ARBA00022989"/>
    </source>
</evidence>
<dbReference type="KEGG" id="hnv:DDQ68_20510"/>
<evidence type="ECO:0000256" key="2">
    <source>
        <dbReference type="ARBA" id="ARBA00022692"/>
    </source>
</evidence>
<keyword evidence="8" id="KW-1185">Reference proteome</keyword>
<sequence>MAVIEAPFSHLFSLFAVAIFPFAHPLLKRFDRWATPVLAVVGVAVLLLETRHPLRRRTRPRSERWLRNLLLAAPSLPAMRLTLLPAVVGLAQLAAPHRPARLLAGLPGPLRTTAEVLLLDYLAYTWHRLLHSPLLWRLHRVHHSDLDMDLTTAWRFHFGEMLASIPYRAGLPALLGVRPATALAYEVVFEACTAMQHSNWRLPLAAERRLVPLLVTPRAHGIHHSMVRAETQSNFGVVLSLWDRLHRTLRLNVPQCDLTIGVPAYPDPADQTVARLLVLPLAPLEPWARPDGSVPERAPTTTSLLELAADGNC</sequence>
<dbReference type="GO" id="GO:0008610">
    <property type="term" value="P:lipid biosynthetic process"/>
    <property type="evidence" value="ECO:0007669"/>
    <property type="project" value="InterPro"/>
</dbReference>
<dbReference type="GO" id="GO:0005506">
    <property type="term" value="F:iron ion binding"/>
    <property type="evidence" value="ECO:0007669"/>
    <property type="project" value="InterPro"/>
</dbReference>
<dbReference type="Pfam" id="PF04116">
    <property type="entry name" value="FA_hydroxylase"/>
    <property type="match status" value="1"/>
</dbReference>
<feature type="domain" description="Fatty acid hydroxylase" evidence="6">
    <location>
        <begin position="116"/>
        <end position="248"/>
    </location>
</feature>
<dbReference type="Proteomes" id="UP000245999">
    <property type="component" value="Chromosome"/>
</dbReference>
<feature type="transmembrane region" description="Helical" evidence="5">
    <location>
        <begin position="7"/>
        <end position="27"/>
    </location>
</feature>
<keyword evidence="4 5" id="KW-0472">Membrane</keyword>
<evidence type="ECO:0000256" key="1">
    <source>
        <dbReference type="ARBA" id="ARBA00004370"/>
    </source>
</evidence>
<keyword evidence="3 5" id="KW-1133">Transmembrane helix</keyword>
<gene>
    <name evidence="7" type="ORF">DDQ68_20510</name>
</gene>
<proteinExistence type="predicted"/>
<protein>
    <recommendedName>
        <fullName evidence="6">Fatty acid hydroxylase domain-containing protein</fullName>
    </recommendedName>
</protein>
<feature type="transmembrane region" description="Helical" evidence="5">
    <location>
        <begin position="69"/>
        <end position="91"/>
    </location>
</feature>
<dbReference type="EMBL" id="CP029145">
    <property type="protein sequence ID" value="AWM34947.1"/>
    <property type="molecule type" value="Genomic_DNA"/>
</dbReference>
<evidence type="ECO:0000313" key="7">
    <source>
        <dbReference type="EMBL" id="AWM34947.1"/>
    </source>
</evidence>
<evidence type="ECO:0000256" key="5">
    <source>
        <dbReference type="SAM" id="Phobius"/>
    </source>
</evidence>
<name>A0A2Z3GTD5_9BACT</name>
<comment type="subcellular location">
    <subcellularLocation>
        <location evidence="1">Membrane</location>
    </subcellularLocation>
</comment>
<dbReference type="GO" id="GO:0016491">
    <property type="term" value="F:oxidoreductase activity"/>
    <property type="evidence" value="ECO:0007669"/>
    <property type="project" value="InterPro"/>
</dbReference>
<dbReference type="InterPro" id="IPR006694">
    <property type="entry name" value="Fatty_acid_hydroxylase"/>
</dbReference>
<dbReference type="GO" id="GO:0016020">
    <property type="term" value="C:membrane"/>
    <property type="evidence" value="ECO:0007669"/>
    <property type="project" value="UniProtKB-SubCell"/>
</dbReference>
<keyword evidence="2 5" id="KW-0812">Transmembrane</keyword>
<feature type="transmembrane region" description="Helical" evidence="5">
    <location>
        <begin position="33"/>
        <end position="48"/>
    </location>
</feature>
<dbReference type="PANTHER" id="PTHR11863">
    <property type="entry name" value="STEROL DESATURASE"/>
    <property type="match status" value="1"/>
</dbReference>
<organism evidence="7 8">
    <name type="scientific">Hymenobacter nivis</name>
    <dbReference type="NCBI Taxonomy" id="1850093"/>
    <lineage>
        <taxon>Bacteria</taxon>
        <taxon>Pseudomonadati</taxon>
        <taxon>Bacteroidota</taxon>
        <taxon>Cytophagia</taxon>
        <taxon>Cytophagales</taxon>
        <taxon>Hymenobacteraceae</taxon>
        <taxon>Hymenobacter</taxon>
    </lineage>
</organism>